<dbReference type="EMBL" id="CP091521">
    <property type="protein sequence ID" value="UOP04882.1"/>
    <property type="molecule type" value="Genomic_DNA"/>
</dbReference>
<keyword evidence="8" id="KW-0460">Magnesium</keyword>
<dbReference type="GO" id="GO:0046872">
    <property type="term" value="F:metal ion binding"/>
    <property type="evidence" value="ECO:0007669"/>
    <property type="project" value="UniProtKB-KW"/>
</dbReference>
<comment type="cofactor">
    <cofactor evidence="2">
        <name>Mg(2+)</name>
        <dbReference type="ChEBI" id="CHEBI:18420"/>
    </cofactor>
</comment>
<proteinExistence type="inferred from homology"/>
<evidence type="ECO:0000256" key="3">
    <source>
        <dbReference type="ARBA" id="ARBA00007769"/>
    </source>
</evidence>
<keyword evidence="10" id="KW-0560">Oxidoreductase</keyword>
<evidence type="ECO:0000256" key="9">
    <source>
        <dbReference type="ARBA" id="ARBA00022857"/>
    </source>
</evidence>
<evidence type="ECO:0000313" key="12">
    <source>
        <dbReference type="EMBL" id="UOP04882.1"/>
    </source>
</evidence>
<comment type="similarity">
    <text evidence="3">Belongs to the isocitrate and isopropylmalate dehydrogenases family.</text>
</comment>
<dbReference type="EC" id="1.1.1.42" evidence="5"/>
<dbReference type="SUPFAM" id="SSF53659">
    <property type="entry name" value="Isocitrate/Isopropylmalate dehydrogenase-like"/>
    <property type="match status" value="1"/>
</dbReference>
<dbReference type="PANTHER" id="PTHR43504">
    <property type="entry name" value="ISOCITRATE DEHYDROGENASE [NADP]"/>
    <property type="match status" value="1"/>
</dbReference>
<evidence type="ECO:0000256" key="5">
    <source>
        <dbReference type="ARBA" id="ARBA00013013"/>
    </source>
</evidence>
<evidence type="ECO:0000256" key="8">
    <source>
        <dbReference type="ARBA" id="ARBA00022842"/>
    </source>
</evidence>
<evidence type="ECO:0000256" key="7">
    <source>
        <dbReference type="ARBA" id="ARBA00022723"/>
    </source>
</evidence>
<keyword evidence="13" id="KW-1185">Reference proteome</keyword>
<evidence type="ECO:0000313" key="13">
    <source>
        <dbReference type="Proteomes" id="UP000831534"/>
    </source>
</evidence>
<accession>A0A8T9MXE9</accession>
<evidence type="ECO:0000256" key="2">
    <source>
        <dbReference type="ARBA" id="ARBA00001946"/>
    </source>
</evidence>
<dbReference type="GO" id="GO:0004450">
    <property type="term" value="F:isocitrate dehydrogenase (NADP+) activity"/>
    <property type="evidence" value="ECO:0007669"/>
    <property type="project" value="UniProtKB-EC"/>
</dbReference>
<reference evidence="12" key="2">
    <citation type="journal article" date="2022" name="Res Sq">
        <title>Evolution of multicellular longitudinally dividing oral cavity symbionts (Neisseriaceae).</title>
        <authorList>
            <person name="Nyongesa S."/>
            <person name="Weber P."/>
            <person name="Bernet E."/>
            <person name="Pullido F."/>
            <person name="Nieckarz M."/>
            <person name="Delaby M."/>
            <person name="Nieves C."/>
            <person name="Viehboeck T."/>
            <person name="Krause N."/>
            <person name="Rivera-Millot A."/>
            <person name="Nakamura A."/>
            <person name="Vischer N."/>
            <person name="VanNieuwenhze M."/>
            <person name="Brun Y."/>
            <person name="Cava F."/>
            <person name="Bulgheresi S."/>
            <person name="Veyrier F."/>
        </authorList>
    </citation>
    <scope>NUCLEOTIDE SEQUENCE</scope>
    <source>
        <strain evidence="12">17694</strain>
    </source>
</reference>
<evidence type="ECO:0000256" key="6">
    <source>
        <dbReference type="ARBA" id="ARBA00022532"/>
    </source>
</evidence>
<dbReference type="InterPro" id="IPR004439">
    <property type="entry name" value="Isocitrate_DH_NADP_dimer_prok"/>
</dbReference>
<dbReference type="AlphaFoldDB" id="A0A8T9MXE9"/>
<dbReference type="GO" id="GO:0006099">
    <property type="term" value="P:tricarboxylic acid cycle"/>
    <property type="evidence" value="ECO:0007669"/>
    <property type="project" value="UniProtKB-KW"/>
</dbReference>
<evidence type="ECO:0000256" key="11">
    <source>
        <dbReference type="ARBA" id="ARBA00023211"/>
    </source>
</evidence>
<name>A0A8T9MXE9_9NEIS</name>
<dbReference type="PANTHER" id="PTHR43504:SF1">
    <property type="entry name" value="ISOCITRATE DEHYDROGENASE [NADP]"/>
    <property type="match status" value="1"/>
</dbReference>
<organism evidence="12 13">
    <name type="scientific">Conchiformibius kuhniae</name>
    <dbReference type="NCBI Taxonomy" id="211502"/>
    <lineage>
        <taxon>Bacteria</taxon>
        <taxon>Pseudomonadati</taxon>
        <taxon>Pseudomonadota</taxon>
        <taxon>Betaproteobacteria</taxon>
        <taxon>Neisseriales</taxon>
        <taxon>Neisseriaceae</taxon>
        <taxon>Conchiformibius</taxon>
    </lineage>
</organism>
<keyword evidence="7" id="KW-0479">Metal-binding</keyword>
<keyword evidence="9" id="KW-0521">NADP</keyword>
<evidence type="ECO:0000256" key="4">
    <source>
        <dbReference type="ARBA" id="ARBA00011738"/>
    </source>
</evidence>
<comment type="cofactor">
    <cofactor evidence="1">
        <name>Mn(2+)</name>
        <dbReference type="ChEBI" id="CHEBI:29035"/>
    </cofactor>
</comment>
<gene>
    <name evidence="12" type="ORF">LVJ77_00450</name>
</gene>
<keyword evidence="11" id="KW-0464">Manganese</keyword>
<evidence type="ECO:0000256" key="1">
    <source>
        <dbReference type="ARBA" id="ARBA00001936"/>
    </source>
</evidence>
<comment type="subunit">
    <text evidence="4">Homodimer.</text>
</comment>
<keyword evidence="6" id="KW-0816">Tricarboxylic acid cycle</keyword>
<reference evidence="12" key="1">
    <citation type="submission" date="2021-12" db="EMBL/GenBank/DDBJ databases">
        <authorList>
            <person name="Veyrier F.J."/>
        </authorList>
    </citation>
    <scope>NUCLEOTIDE SEQUENCE</scope>
    <source>
        <strain evidence="12">17694</strain>
    </source>
</reference>
<dbReference type="Proteomes" id="UP000831534">
    <property type="component" value="Chromosome"/>
</dbReference>
<evidence type="ECO:0000256" key="10">
    <source>
        <dbReference type="ARBA" id="ARBA00023002"/>
    </source>
</evidence>
<dbReference type="Gene3D" id="3.40.718.10">
    <property type="entry name" value="Isopropylmalate Dehydrogenase"/>
    <property type="match status" value="1"/>
</dbReference>
<protein>
    <recommendedName>
        <fullName evidence="5">isocitrate dehydrogenase (NADP(+))</fullName>
        <ecNumber evidence="5">1.1.1.42</ecNumber>
    </recommendedName>
</protein>
<sequence>MSHIKVPAEGQKIVPGQAIPNNPIIPFIEGDGIGADITPVMKDVIDAAVAKAYGGAKKFIGWKCMRAKKPPKFTATTSGCLKKLWQP</sequence>